<dbReference type="Pfam" id="PF04290">
    <property type="entry name" value="DctQ"/>
    <property type="match status" value="1"/>
</dbReference>
<protein>
    <recommendedName>
        <fullName evidence="9">TRAP transporter small permease protein</fullName>
    </recommendedName>
</protein>
<comment type="similarity">
    <text evidence="8 9">Belongs to the TRAP transporter small permease family.</text>
</comment>
<feature type="transmembrane region" description="Helical" evidence="9">
    <location>
        <begin position="189"/>
        <end position="213"/>
    </location>
</feature>
<evidence type="ECO:0000256" key="10">
    <source>
        <dbReference type="SAM" id="MobiDB-lite"/>
    </source>
</evidence>
<keyword evidence="5 9" id="KW-0812">Transmembrane</keyword>
<dbReference type="PANTHER" id="PTHR35011">
    <property type="entry name" value="2,3-DIKETO-L-GULONATE TRAP TRANSPORTER SMALL PERMEASE PROTEIN YIAM"/>
    <property type="match status" value="1"/>
</dbReference>
<feature type="transmembrane region" description="Helical" evidence="9">
    <location>
        <begin position="110"/>
        <end position="127"/>
    </location>
</feature>
<keyword evidence="2 9" id="KW-0813">Transport</keyword>
<comment type="subunit">
    <text evidence="9">The complex comprises the extracytoplasmic solute receptor protein and the two transmembrane proteins.</text>
</comment>
<evidence type="ECO:0000256" key="2">
    <source>
        <dbReference type="ARBA" id="ARBA00022448"/>
    </source>
</evidence>
<dbReference type="GO" id="GO:0015740">
    <property type="term" value="P:C4-dicarboxylate transport"/>
    <property type="evidence" value="ECO:0007669"/>
    <property type="project" value="TreeGrafter"/>
</dbReference>
<dbReference type="GO" id="GO:0022857">
    <property type="term" value="F:transmembrane transporter activity"/>
    <property type="evidence" value="ECO:0007669"/>
    <property type="project" value="UniProtKB-UniRule"/>
</dbReference>
<evidence type="ECO:0000256" key="5">
    <source>
        <dbReference type="ARBA" id="ARBA00022692"/>
    </source>
</evidence>
<dbReference type="PANTHER" id="PTHR35011:SF10">
    <property type="entry name" value="TRAP TRANSPORTER SMALL PERMEASE PROTEIN"/>
    <property type="match status" value="1"/>
</dbReference>
<evidence type="ECO:0000256" key="9">
    <source>
        <dbReference type="RuleBase" id="RU369079"/>
    </source>
</evidence>
<evidence type="ECO:0000256" key="7">
    <source>
        <dbReference type="ARBA" id="ARBA00023136"/>
    </source>
</evidence>
<evidence type="ECO:0000256" key="4">
    <source>
        <dbReference type="ARBA" id="ARBA00022519"/>
    </source>
</evidence>
<accession>A0A2G1MD25</accession>
<proteinExistence type="inferred from homology"/>
<evidence type="ECO:0000313" key="13">
    <source>
        <dbReference type="Proteomes" id="UP000221860"/>
    </source>
</evidence>
<evidence type="ECO:0000313" key="12">
    <source>
        <dbReference type="EMBL" id="PHP26618.1"/>
    </source>
</evidence>
<feature type="domain" description="Tripartite ATP-independent periplasmic transporters DctQ component" evidence="11">
    <location>
        <begin position="84"/>
        <end position="217"/>
    </location>
</feature>
<feature type="transmembrane region" description="Helical" evidence="9">
    <location>
        <begin position="148"/>
        <end position="169"/>
    </location>
</feature>
<keyword evidence="4 9" id="KW-0997">Cell inner membrane</keyword>
<dbReference type="GO" id="GO:0005886">
    <property type="term" value="C:plasma membrane"/>
    <property type="evidence" value="ECO:0007669"/>
    <property type="project" value="UniProtKB-SubCell"/>
</dbReference>
<dbReference type="AlphaFoldDB" id="A0A2G1MD25"/>
<evidence type="ECO:0000256" key="8">
    <source>
        <dbReference type="ARBA" id="ARBA00038436"/>
    </source>
</evidence>
<dbReference type="Proteomes" id="UP000221860">
    <property type="component" value="Unassembled WGS sequence"/>
</dbReference>
<dbReference type="InterPro" id="IPR007387">
    <property type="entry name" value="TRAP_DctQ"/>
</dbReference>
<evidence type="ECO:0000256" key="6">
    <source>
        <dbReference type="ARBA" id="ARBA00022989"/>
    </source>
</evidence>
<evidence type="ECO:0000256" key="3">
    <source>
        <dbReference type="ARBA" id="ARBA00022475"/>
    </source>
</evidence>
<feature type="transmembrane region" description="Helical" evidence="9">
    <location>
        <begin position="69"/>
        <end position="90"/>
    </location>
</feature>
<evidence type="ECO:0000256" key="1">
    <source>
        <dbReference type="ARBA" id="ARBA00004429"/>
    </source>
</evidence>
<feature type="region of interest" description="Disordered" evidence="10">
    <location>
        <begin position="1"/>
        <end position="24"/>
    </location>
</feature>
<dbReference type="EMBL" id="NQWH01000032">
    <property type="protein sequence ID" value="PHP26618.1"/>
    <property type="molecule type" value="Genomic_DNA"/>
</dbReference>
<reference evidence="12 13" key="1">
    <citation type="submission" date="2017-08" db="EMBL/GenBank/DDBJ databases">
        <title>Draft Genome Sequence of Loktanella cinnabarina Strain XM1, Isolated from Coastal Surface Water.</title>
        <authorList>
            <person name="Ma R."/>
            <person name="Wang J."/>
            <person name="Wang Q."/>
            <person name="Ma Z."/>
            <person name="Li J."/>
            <person name="Chen L."/>
        </authorList>
    </citation>
    <scope>NUCLEOTIDE SEQUENCE [LARGE SCALE GENOMIC DNA]</scope>
    <source>
        <strain evidence="12 13">XM1</strain>
    </source>
</reference>
<evidence type="ECO:0000259" key="11">
    <source>
        <dbReference type="Pfam" id="PF04290"/>
    </source>
</evidence>
<dbReference type="OrthoDB" id="4250245at2"/>
<comment type="caution">
    <text evidence="12">The sequence shown here is derived from an EMBL/GenBank/DDBJ whole genome shotgun (WGS) entry which is preliminary data.</text>
</comment>
<sequence length="231" mass="24931">MPDPDPRLPHCPPSPLARQGDNHSRSTDQALLFVPGRTCAEQSAAGRGGAAGSGRVGGEGRMDAAFRKLTHALMLIGGMGIVLMMAHVTLDVVLKNLFNAPIQGTIEISSYYYMVAVVMLPMAMVEYEDEQISVDLLFTRFPRPLRKICLLATFVITAAVLSLVTWRTGLDAVRAFRVGEVVMGSREVIVWPTRCLLPLGFGLAAVAALLRAVMTLRGREMIKSHATEGAA</sequence>
<keyword evidence="6 9" id="KW-1133">Transmembrane helix</keyword>
<dbReference type="InterPro" id="IPR055348">
    <property type="entry name" value="DctQ"/>
</dbReference>
<comment type="function">
    <text evidence="9">Part of the tripartite ATP-independent periplasmic (TRAP) transport system.</text>
</comment>
<keyword evidence="7 9" id="KW-0472">Membrane</keyword>
<keyword evidence="3" id="KW-1003">Cell membrane</keyword>
<keyword evidence="13" id="KW-1185">Reference proteome</keyword>
<organism evidence="12 13">
    <name type="scientific">Limimaricola cinnabarinus</name>
    <dbReference type="NCBI Taxonomy" id="1125964"/>
    <lineage>
        <taxon>Bacteria</taxon>
        <taxon>Pseudomonadati</taxon>
        <taxon>Pseudomonadota</taxon>
        <taxon>Alphaproteobacteria</taxon>
        <taxon>Rhodobacterales</taxon>
        <taxon>Paracoccaceae</taxon>
        <taxon>Limimaricola</taxon>
    </lineage>
</organism>
<gene>
    <name evidence="12" type="ORF">CJ301_15475</name>
</gene>
<comment type="subcellular location">
    <subcellularLocation>
        <location evidence="1 9">Cell inner membrane</location>
        <topology evidence="1 9">Multi-pass membrane protein</topology>
    </subcellularLocation>
</comment>
<name>A0A2G1MD25_9RHOB</name>